<feature type="transmembrane region" description="Helical" evidence="7">
    <location>
        <begin position="214"/>
        <end position="234"/>
    </location>
</feature>
<feature type="transmembrane region" description="Helical" evidence="7">
    <location>
        <begin position="90"/>
        <end position="110"/>
    </location>
</feature>
<keyword evidence="5 7" id="KW-1133">Transmembrane helix</keyword>
<reference evidence="9" key="2">
    <citation type="journal article" date="2019" name="Mol. Plant Microbe Interact.">
        <title>Genome sequence resources for four phytopathogenic fungi from the Colletotrichum orbiculare species complex.</title>
        <authorList>
            <person name="Gan P."/>
            <person name="Tsushima A."/>
            <person name="Narusaka M."/>
            <person name="Narusaka Y."/>
            <person name="Takano Y."/>
            <person name="Kubo Y."/>
            <person name="Shirasu K."/>
        </authorList>
    </citation>
    <scope>GENOME REANNOTATION</scope>
    <source>
        <strain evidence="9">104-T / ATCC 96160 / CBS 514.97 / LARS 414 / MAFF 240422</strain>
    </source>
</reference>
<dbReference type="GO" id="GO:0033573">
    <property type="term" value="C:high-affinity iron permease complex"/>
    <property type="evidence" value="ECO:0007669"/>
    <property type="project" value="InterPro"/>
</dbReference>
<keyword evidence="3" id="KW-0408">Iron</keyword>
<evidence type="ECO:0000256" key="4">
    <source>
        <dbReference type="ARBA" id="ARBA00022692"/>
    </source>
</evidence>
<evidence type="ECO:0000256" key="6">
    <source>
        <dbReference type="ARBA" id="ARBA00023136"/>
    </source>
</evidence>
<name>A0A484FEX1_COLOR</name>
<reference evidence="9" key="1">
    <citation type="journal article" date="2013" name="New Phytol.">
        <title>Comparative genomic and transcriptomic analyses reveal the hemibiotrophic stage shift of Colletotrichum fungi.</title>
        <authorList>
            <person name="Gan P."/>
            <person name="Ikeda K."/>
            <person name="Irieda H."/>
            <person name="Narusaka M."/>
            <person name="O'Connell R.J."/>
            <person name="Narusaka Y."/>
            <person name="Takano Y."/>
            <person name="Kubo Y."/>
            <person name="Shirasu K."/>
        </authorList>
    </citation>
    <scope>NUCLEOTIDE SEQUENCE [LARGE SCALE GENOMIC DNA]</scope>
    <source>
        <strain evidence="9">104-T / ATCC 96160 / CBS 514.97 / LARS 414 / MAFF 240422</strain>
    </source>
</reference>
<dbReference type="Pfam" id="PF03239">
    <property type="entry name" value="FTR1"/>
    <property type="match status" value="1"/>
</dbReference>
<dbReference type="PANTHER" id="PTHR31632">
    <property type="entry name" value="IRON TRANSPORTER FTH1"/>
    <property type="match status" value="1"/>
</dbReference>
<accession>A0A484FEX1</accession>
<dbReference type="STRING" id="1213857.A0A484FEX1"/>
<dbReference type="AlphaFoldDB" id="A0A484FEX1"/>
<evidence type="ECO:0000256" key="5">
    <source>
        <dbReference type="ARBA" id="ARBA00022989"/>
    </source>
</evidence>
<keyword evidence="3" id="KW-0813">Transport</keyword>
<dbReference type="InterPro" id="IPR004923">
    <property type="entry name" value="FTR1/Fip1/EfeU"/>
</dbReference>
<evidence type="ECO:0000256" key="2">
    <source>
        <dbReference type="ARBA" id="ARBA00008333"/>
    </source>
</evidence>
<feature type="transmembrane region" description="Helical" evidence="7">
    <location>
        <begin position="186"/>
        <end position="207"/>
    </location>
</feature>
<evidence type="ECO:0000256" key="1">
    <source>
        <dbReference type="ARBA" id="ARBA00004141"/>
    </source>
</evidence>
<dbReference type="Proteomes" id="UP000014480">
    <property type="component" value="Unassembled WGS sequence"/>
</dbReference>
<dbReference type="OrthoDB" id="4364at2759"/>
<keyword evidence="4 7" id="KW-0812">Transmembrane</keyword>
<dbReference type="PANTHER" id="PTHR31632:SF2">
    <property type="entry name" value="PLASMA MEMBRANE IRON PERMEASE"/>
    <property type="match status" value="1"/>
</dbReference>
<evidence type="ECO:0000256" key="7">
    <source>
        <dbReference type="SAM" id="Phobius"/>
    </source>
</evidence>
<evidence type="ECO:0000313" key="9">
    <source>
        <dbReference type="Proteomes" id="UP000014480"/>
    </source>
</evidence>
<comment type="similarity">
    <text evidence="2">Belongs to the oxidase-dependent Fe transporter (OFeT) (TC 9.A.10.1) family.</text>
</comment>
<organism evidence="8 9">
    <name type="scientific">Colletotrichum orbiculare (strain 104-T / ATCC 96160 / CBS 514.97 / LARS 414 / MAFF 240422)</name>
    <name type="common">Cucumber anthracnose fungus</name>
    <name type="synonym">Colletotrichum lagenarium</name>
    <dbReference type="NCBI Taxonomy" id="1213857"/>
    <lineage>
        <taxon>Eukaryota</taxon>
        <taxon>Fungi</taxon>
        <taxon>Dikarya</taxon>
        <taxon>Ascomycota</taxon>
        <taxon>Pezizomycotina</taxon>
        <taxon>Sordariomycetes</taxon>
        <taxon>Hypocreomycetidae</taxon>
        <taxon>Glomerellales</taxon>
        <taxon>Glomerellaceae</taxon>
        <taxon>Colletotrichum</taxon>
        <taxon>Colletotrichum orbiculare species complex</taxon>
    </lineage>
</organism>
<dbReference type="EMBL" id="AMCV02000040">
    <property type="protein sequence ID" value="TDZ15517.1"/>
    <property type="molecule type" value="Genomic_DNA"/>
</dbReference>
<comment type="caution">
    <text evidence="8">The sequence shown here is derived from an EMBL/GenBank/DDBJ whole genome shotgun (WGS) entry which is preliminary data.</text>
</comment>
<feature type="transmembrane region" description="Helical" evidence="7">
    <location>
        <begin position="51"/>
        <end position="70"/>
    </location>
</feature>
<protein>
    <submittedName>
        <fullName evidence="8">High affinity iron permease ftrA</fullName>
    </submittedName>
</protein>
<feature type="transmembrane region" description="Helical" evidence="7">
    <location>
        <begin position="155"/>
        <end position="180"/>
    </location>
</feature>
<keyword evidence="9" id="KW-1185">Reference proteome</keyword>
<keyword evidence="3" id="KW-0406">Ion transport</keyword>
<sequence length="382" mass="41206">MEDLFSLPIFFITFRESLETAIIVSVLLAFIKRTLASQDDPVLHQKMVQQVWFGTAAGLLTCVLIAAAIISGIHSLGAEQFAAAESIWEGVFSLGASLIITAMGAVLLRVTKLQDKWRVKLSKALSAAEGHDGDDDDDHGRRPFGDRLRHLGEKYALFLLPFITVLREGFEGVLFIAGVGVSISNAAIAVSAVLGLALGAVVGYFIYRGSKTAPIQLFLTVSTCFLYLIAAGLFSKGVWHFEQNEWNKIVGGDAAELGSGPGSYDIRRSVWHVNCCNPDLNGGGFWGIFNAVLGWQNSATVGSVVSYNLYWAAVATGFFVMICNEKGYRPFANKAKHEPEHAGDDQEPLLSRPARLLSLGLADGSLGSLQRSATGRQKSHVA</sequence>
<evidence type="ECO:0000256" key="3">
    <source>
        <dbReference type="ARBA" id="ARBA00022496"/>
    </source>
</evidence>
<proteinExistence type="inferred from homology"/>
<keyword evidence="6 7" id="KW-0472">Membrane</keyword>
<gene>
    <name evidence="8" type="primary">ftrA-0</name>
    <name evidence="8" type="ORF">Cob_v011631</name>
</gene>
<feature type="transmembrane region" description="Helical" evidence="7">
    <location>
        <begin position="307"/>
        <end position="324"/>
    </location>
</feature>
<evidence type="ECO:0000313" key="8">
    <source>
        <dbReference type="EMBL" id="TDZ15517.1"/>
    </source>
</evidence>
<comment type="subcellular location">
    <subcellularLocation>
        <location evidence="1">Membrane</location>
        <topology evidence="1">Multi-pass membrane protein</topology>
    </subcellularLocation>
</comment>
<keyword evidence="3" id="KW-0410">Iron transport</keyword>
<dbReference type="GO" id="GO:0015093">
    <property type="term" value="F:ferrous iron transmembrane transporter activity"/>
    <property type="evidence" value="ECO:0007669"/>
    <property type="project" value="TreeGrafter"/>
</dbReference>
<feature type="transmembrane region" description="Helical" evidence="7">
    <location>
        <begin position="6"/>
        <end position="31"/>
    </location>
</feature>